<proteinExistence type="predicted"/>
<evidence type="ECO:0000256" key="1">
    <source>
        <dbReference type="SAM" id="MobiDB-lite"/>
    </source>
</evidence>
<name>A0AAN8RML9_9PEZI</name>
<dbReference type="AlphaFoldDB" id="A0AAN8RML9"/>
<sequence length="118" mass="12476">MSGASSSGGLDGGDVLKRLSTGNKREDLPKNLSMISIMGLSFAIMGTAPPCTYTPALGTMWTFGDIGAQFNKWRERNSIAASLAEICAVYPTAGGVYYANGQLDNGMVDFGWKLDVSL</sequence>
<gene>
    <name evidence="2" type="ORF">TWF718_001260</name>
</gene>
<comment type="caution">
    <text evidence="2">The sequence shown here is derived from an EMBL/GenBank/DDBJ whole genome shotgun (WGS) entry which is preliminary data.</text>
</comment>
<reference evidence="2 3" key="1">
    <citation type="submission" date="2019-10" db="EMBL/GenBank/DDBJ databases">
        <authorList>
            <person name="Palmer J.M."/>
        </authorList>
    </citation>
    <scope>NUCLEOTIDE SEQUENCE [LARGE SCALE GENOMIC DNA]</scope>
    <source>
        <strain evidence="2 3">TWF718</strain>
    </source>
</reference>
<keyword evidence="3" id="KW-1185">Reference proteome</keyword>
<evidence type="ECO:0000313" key="3">
    <source>
        <dbReference type="Proteomes" id="UP001313282"/>
    </source>
</evidence>
<feature type="region of interest" description="Disordered" evidence="1">
    <location>
        <begin position="1"/>
        <end position="26"/>
    </location>
</feature>
<organism evidence="2 3">
    <name type="scientific">Orbilia javanica</name>
    <dbReference type="NCBI Taxonomy" id="47235"/>
    <lineage>
        <taxon>Eukaryota</taxon>
        <taxon>Fungi</taxon>
        <taxon>Dikarya</taxon>
        <taxon>Ascomycota</taxon>
        <taxon>Pezizomycotina</taxon>
        <taxon>Orbiliomycetes</taxon>
        <taxon>Orbiliales</taxon>
        <taxon>Orbiliaceae</taxon>
        <taxon>Orbilia</taxon>
    </lineage>
</organism>
<dbReference type="Proteomes" id="UP001313282">
    <property type="component" value="Unassembled WGS sequence"/>
</dbReference>
<accession>A0AAN8RML9</accession>
<dbReference type="EMBL" id="JAVHNR010000001">
    <property type="protein sequence ID" value="KAK6356922.1"/>
    <property type="molecule type" value="Genomic_DNA"/>
</dbReference>
<protein>
    <submittedName>
        <fullName evidence="2">Uncharacterized protein</fullName>
    </submittedName>
</protein>
<evidence type="ECO:0000313" key="2">
    <source>
        <dbReference type="EMBL" id="KAK6356922.1"/>
    </source>
</evidence>